<dbReference type="PANTHER" id="PTHR43673:SF2">
    <property type="entry name" value="NITROREDUCTASE"/>
    <property type="match status" value="1"/>
</dbReference>
<dbReference type="Gene3D" id="3.40.109.10">
    <property type="entry name" value="NADH Oxidase"/>
    <property type="match status" value="1"/>
</dbReference>
<evidence type="ECO:0000256" key="2">
    <source>
        <dbReference type="ARBA" id="ARBA00007118"/>
    </source>
</evidence>
<dbReference type="AlphaFoldDB" id="A0A5M4ATZ5"/>
<dbReference type="EMBL" id="BLAX01000001">
    <property type="protein sequence ID" value="GET31419.1"/>
    <property type="molecule type" value="Genomic_DNA"/>
</dbReference>
<organism evidence="8 9">
    <name type="scientific">Prolixibacter bellariivorans</name>
    <dbReference type="NCBI Taxonomy" id="314319"/>
    <lineage>
        <taxon>Bacteria</taxon>
        <taxon>Pseudomonadati</taxon>
        <taxon>Bacteroidota</taxon>
        <taxon>Bacteroidia</taxon>
        <taxon>Marinilabiliales</taxon>
        <taxon>Prolixibacteraceae</taxon>
        <taxon>Prolixibacter</taxon>
    </lineage>
</organism>
<sequence length="225" mass="25789">MKLIENLKWRYATKNFDSSRKISNNDLEQIKEAVRLSASAYGLQPYKVLIIEDQSLRNKLKPVSWNQRQITDASHLVVFCNYTSVKTKHIDEFIELTAQIQNRSQNELTGYRDFLKVKMEEKSDVEQLYWTAKQAYLAMGTLLAACAELKIDACPMEGFEAEKYNEILGLTEQGLHASVIAALGYRSKDDANQHQPKIRKSVDNLFEYLGDFELVEVMAGEPERG</sequence>
<evidence type="ECO:0000313" key="8">
    <source>
        <dbReference type="EMBL" id="GET31419.1"/>
    </source>
</evidence>
<dbReference type="Proteomes" id="UP000391834">
    <property type="component" value="Unassembled WGS sequence"/>
</dbReference>
<keyword evidence="6" id="KW-0560">Oxidoreductase</keyword>
<evidence type="ECO:0000313" key="9">
    <source>
        <dbReference type="Proteomes" id="UP000391834"/>
    </source>
</evidence>
<keyword evidence="9" id="KW-1185">Reference proteome</keyword>
<feature type="domain" description="Nitroreductase" evidence="7">
    <location>
        <begin position="7"/>
        <end position="185"/>
    </location>
</feature>
<dbReference type="GO" id="GO:0016491">
    <property type="term" value="F:oxidoreductase activity"/>
    <property type="evidence" value="ECO:0007669"/>
    <property type="project" value="UniProtKB-KW"/>
</dbReference>
<dbReference type="PANTHER" id="PTHR43673">
    <property type="entry name" value="NAD(P)H NITROREDUCTASE YDGI-RELATED"/>
    <property type="match status" value="1"/>
</dbReference>
<dbReference type="CDD" id="cd02149">
    <property type="entry name" value="NfsB-like"/>
    <property type="match status" value="1"/>
</dbReference>
<dbReference type="SUPFAM" id="SSF55469">
    <property type="entry name" value="FMN-dependent nitroreductase-like"/>
    <property type="match status" value="1"/>
</dbReference>
<accession>A0A5M4ATZ5</accession>
<dbReference type="InterPro" id="IPR000415">
    <property type="entry name" value="Nitroreductase-like"/>
</dbReference>
<evidence type="ECO:0000256" key="5">
    <source>
        <dbReference type="ARBA" id="ARBA00022857"/>
    </source>
</evidence>
<evidence type="ECO:0000256" key="3">
    <source>
        <dbReference type="ARBA" id="ARBA00022630"/>
    </source>
</evidence>
<dbReference type="Pfam" id="PF00881">
    <property type="entry name" value="Nitroreductase"/>
    <property type="match status" value="1"/>
</dbReference>
<dbReference type="OrthoDB" id="9809288at2"/>
<comment type="caution">
    <text evidence="8">The sequence shown here is derived from an EMBL/GenBank/DDBJ whole genome shotgun (WGS) entry which is preliminary data.</text>
</comment>
<comment type="similarity">
    <text evidence="2">Belongs to the nitroreductase family.</text>
</comment>
<evidence type="ECO:0000256" key="6">
    <source>
        <dbReference type="ARBA" id="ARBA00023002"/>
    </source>
</evidence>
<comment type="cofactor">
    <cofactor evidence="1">
        <name>FMN</name>
        <dbReference type="ChEBI" id="CHEBI:58210"/>
    </cofactor>
</comment>
<keyword evidence="5" id="KW-0521">NADP</keyword>
<dbReference type="InterPro" id="IPR033878">
    <property type="entry name" value="NfsB-like"/>
</dbReference>
<evidence type="ECO:0000259" key="7">
    <source>
        <dbReference type="Pfam" id="PF00881"/>
    </source>
</evidence>
<keyword evidence="3" id="KW-0285">Flavoprotein</keyword>
<keyword evidence="4" id="KW-0288">FMN</keyword>
<proteinExistence type="inferred from homology"/>
<dbReference type="InterPro" id="IPR029479">
    <property type="entry name" value="Nitroreductase"/>
</dbReference>
<reference evidence="8 9" key="1">
    <citation type="submission" date="2019-10" db="EMBL/GenBank/DDBJ databases">
        <title>Prolixibacter strains distinguished by the presence of nitrate reductase genes were adept at nitrate-dependent anaerobic corrosion of metallic iron and carbon steel.</title>
        <authorList>
            <person name="Iino T."/>
            <person name="Shono N."/>
            <person name="Ito K."/>
            <person name="Nakamura R."/>
            <person name="Sueoka K."/>
            <person name="Harayama S."/>
            <person name="Ohkuma M."/>
        </authorList>
    </citation>
    <scope>NUCLEOTIDE SEQUENCE [LARGE SCALE GENOMIC DNA]</scope>
    <source>
        <strain evidence="8 9">JCM 13498</strain>
    </source>
</reference>
<name>A0A5M4ATZ5_9BACT</name>
<gene>
    <name evidence="8" type="ORF">PbJCM13498_02820</name>
</gene>
<protein>
    <submittedName>
        <fullName evidence="8">NAD(P)H-dependent oxidoreductase</fullName>
    </submittedName>
</protein>
<dbReference type="RefSeq" id="WP_025865881.1">
    <property type="nucleotide sequence ID" value="NZ_BLAX01000001.1"/>
</dbReference>
<evidence type="ECO:0000256" key="1">
    <source>
        <dbReference type="ARBA" id="ARBA00001917"/>
    </source>
</evidence>
<evidence type="ECO:0000256" key="4">
    <source>
        <dbReference type="ARBA" id="ARBA00022643"/>
    </source>
</evidence>